<evidence type="ECO:0000313" key="1">
    <source>
        <dbReference type="EMBL" id="KAK7812972.1"/>
    </source>
</evidence>
<organism evidence="1 2">
    <name type="scientific">Myodes glareolus</name>
    <name type="common">Bank vole</name>
    <name type="synonym">Clethrionomys glareolus</name>
    <dbReference type="NCBI Taxonomy" id="447135"/>
    <lineage>
        <taxon>Eukaryota</taxon>
        <taxon>Metazoa</taxon>
        <taxon>Chordata</taxon>
        <taxon>Craniata</taxon>
        <taxon>Vertebrata</taxon>
        <taxon>Euteleostomi</taxon>
        <taxon>Mammalia</taxon>
        <taxon>Eutheria</taxon>
        <taxon>Euarchontoglires</taxon>
        <taxon>Glires</taxon>
        <taxon>Rodentia</taxon>
        <taxon>Myomorpha</taxon>
        <taxon>Muroidea</taxon>
        <taxon>Cricetidae</taxon>
        <taxon>Arvicolinae</taxon>
        <taxon>Myodes</taxon>
    </lineage>
</organism>
<comment type="caution">
    <text evidence="1">The sequence shown here is derived from an EMBL/GenBank/DDBJ whole genome shotgun (WGS) entry which is preliminary data.</text>
</comment>
<reference evidence="1 2" key="1">
    <citation type="journal article" date="2023" name="bioRxiv">
        <title>Conserved and derived expression patterns and positive selection on dental genes reveal complex evolutionary context of ever-growing rodent molars.</title>
        <authorList>
            <person name="Calamari Z.T."/>
            <person name="Song A."/>
            <person name="Cohen E."/>
            <person name="Akter M."/>
            <person name="Roy R.D."/>
            <person name="Hallikas O."/>
            <person name="Christensen M.M."/>
            <person name="Li P."/>
            <person name="Marangoni P."/>
            <person name="Jernvall J."/>
            <person name="Klein O.D."/>
        </authorList>
    </citation>
    <scope>NUCLEOTIDE SEQUENCE [LARGE SCALE GENOMIC DNA]</scope>
    <source>
        <strain evidence="1">V071</strain>
    </source>
</reference>
<protein>
    <submittedName>
        <fullName evidence="1">Uncharacterized protein</fullName>
    </submittedName>
</protein>
<evidence type="ECO:0000313" key="2">
    <source>
        <dbReference type="Proteomes" id="UP001488838"/>
    </source>
</evidence>
<sequence length="137" mass="15288">MVQGVKKNSVTVDITSKLRVTQELNHHRMGDSSFVTSRELNATGPEQLSFHCEEQKRHPSSEEAIGGSQLAPWHPDLKWSGKPVIKLKWETEYKDHLEDGYLKAQLVDTKESVDGTLSGLLGGVLLGYNNVLYTRGI</sequence>
<keyword evidence="2" id="KW-1185">Reference proteome</keyword>
<proteinExistence type="predicted"/>
<dbReference type="EMBL" id="JBBHLL010000141">
    <property type="protein sequence ID" value="KAK7812972.1"/>
    <property type="molecule type" value="Genomic_DNA"/>
</dbReference>
<dbReference type="Proteomes" id="UP001488838">
    <property type="component" value="Unassembled WGS sequence"/>
</dbReference>
<accession>A0AAW0IFB5</accession>
<name>A0AAW0IFB5_MYOGA</name>
<gene>
    <name evidence="1" type="ORF">U0070_012890</name>
</gene>
<dbReference type="AlphaFoldDB" id="A0AAW0IFB5"/>